<protein>
    <submittedName>
        <fullName evidence="3">Cullin protein neddylation domain containing protein</fullName>
    </submittedName>
</protein>
<feature type="region of interest" description="Disordered" evidence="1">
    <location>
        <begin position="423"/>
        <end position="457"/>
    </location>
</feature>
<feature type="compositionally biased region" description="Pro residues" evidence="1">
    <location>
        <begin position="300"/>
        <end position="309"/>
    </location>
</feature>
<evidence type="ECO:0000313" key="3">
    <source>
        <dbReference type="EMBL" id="KAK7199962.1"/>
    </source>
</evidence>
<dbReference type="SUPFAM" id="SSF46785">
    <property type="entry name" value="Winged helix' DNA-binding domain"/>
    <property type="match status" value="1"/>
</dbReference>
<feature type="region of interest" description="Disordered" evidence="1">
    <location>
        <begin position="476"/>
        <end position="503"/>
    </location>
</feature>
<feature type="compositionally biased region" description="Low complexity" evidence="1">
    <location>
        <begin position="310"/>
        <end position="325"/>
    </location>
</feature>
<dbReference type="Gene3D" id="1.10.10.10">
    <property type="entry name" value="Winged helix-like DNA-binding domain superfamily/Winged helix DNA-binding domain"/>
    <property type="match status" value="1"/>
</dbReference>
<evidence type="ECO:0000313" key="4">
    <source>
        <dbReference type="Proteomes" id="UP001430356"/>
    </source>
</evidence>
<feature type="compositionally biased region" description="Low complexity" evidence="1">
    <location>
        <begin position="182"/>
        <end position="196"/>
    </location>
</feature>
<dbReference type="InterPro" id="IPR019559">
    <property type="entry name" value="Cullin_neddylation_domain"/>
</dbReference>
<feature type="region of interest" description="Disordered" evidence="1">
    <location>
        <begin position="293"/>
        <end position="371"/>
    </location>
</feature>
<proteinExistence type="predicted"/>
<feature type="region of interest" description="Disordered" evidence="1">
    <location>
        <begin position="182"/>
        <end position="203"/>
    </location>
</feature>
<dbReference type="InterPro" id="IPR036388">
    <property type="entry name" value="WH-like_DNA-bd_sf"/>
</dbReference>
<dbReference type="InterPro" id="IPR036390">
    <property type="entry name" value="WH_DNA-bd_sf"/>
</dbReference>
<feature type="region of interest" description="Disordered" evidence="1">
    <location>
        <begin position="718"/>
        <end position="905"/>
    </location>
</feature>
<feature type="region of interest" description="Disordered" evidence="1">
    <location>
        <begin position="1487"/>
        <end position="1537"/>
    </location>
</feature>
<reference evidence="3 4" key="1">
    <citation type="journal article" date="2021" name="MBio">
        <title>A New Model Trypanosomatid, Novymonas esmeraldas: Genomic Perception of Its 'Candidatus Pandoraea novymonadis' Endosymbiont.</title>
        <authorList>
            <person name="Zakharova A."/>
            <person name="Saura A."/>
            <person name="Butenko A."/>
            <person name="Podesvova L."/>
            <person name="Warmusova S."/>
            <person name="Kostygov A.Y."/>
            <person name="Nenarokova A."/>
            <person name="Lukes J."/>
            <person name="Opperdoes F.R."/>
            <person name="Yurchenko V."/>
        </authorList>
    </citation>
    <scope>NUCLEOTIDE SEQUENCE [LARGE SCALE GENOMIC DNA]</scope>
    <source>
        <strain evidence="3 4">E262AT.01</strain>
    </source>
</reference>
<comment type="caution">
    <text evidence="3">The sequence shown here is derived from an EMBL/GenBank/DDBJ whole genome shotgun (WGS) entry which is preliminary data.</text>
</comment>
<name>A0AAW0F467_9TRYP</name>
<feature type="region of interest" description="Disordered" evidence="1">
    <location>
        <begin position="1048"/>
        <end position="1067"/>
    </location>
</feature>
<feature type="compositionally biased region" description="Low complexity" evidence="1">
    <location>
        <begin position="336"/>
        <end position="356"/>
    </location>
</feature>
<feature type="domain" description="Cullin neddylation" evidence="2">
    <location>
        <begin position="1739"/>
        <end position="1806"/>
    </location>
</feature>
<feature type="region of interest" description="Disordered" evidence="1">
    <location>
        <begin position="121"/>
        <end position="145"/>
    </location>
</feature>
<dbReference type="InterPro" id="IPR036317">
    <property type="entry name" value="Cullin_homology_sf"/>
</dbReference>
<feature type="compositionally biased region" description="Basic and acidic residues" evidence="1">
    <location>
        <begin position="132"/>
        <end position="142"/>
    </location>
</feature>
<dbReference type="EMBL" id="JAECZO010000002">
    <property type="protein sequence ID" value="KAK7199962.1"/>
    <property type="molecule type" value="Genomic_DNA"/>
</dbReference>
<sequence length="1810" mass="191317">MTVSLHTLIEEWEEVNAELCRVSQESHRRYPFPGYTVADAESKGCATDGSASSLAPTFSTATYARVYSLLSRVRHIAEDARYNSSFMIQQLLWVTMVAWANQLATASGGLVRLPDAMRQHHKSSAQCATRGRARDDIERDRQAAAGPAAPVQRAFFACALLPSLELWDPSVLREAAAADTPVGVSGADHHGGSSSSNKTSFHRAPNLPEVWSTAVRRIFARWCATSNAGLSDTRPDDPTTPTADTGTTATTATTSHRAHVWVLVAQHYHRFKALLSLFFLRYNVLLEEAEEHRTRSVGAPSPPPTPAPPHHTSGTTSPLPPSSVLLRRRGGPQRVSSFSGSSSGDGLAVGSSSAAAARHRTPASCPPTSSSFASTGRLMEYLMRSIAHENIATLHVVISEAALLLLLPRSQRASLRRRVAETTSTAAAAADDPDDDVGSSGGSGSDEDDQVAWSSPPSPLLLSHVAPAATAGDCHTSFIEGTASSPPAPVAPPAASPAAGRAQQEEYTRRKIFTLLRMAEDCHLHEVQRWLVEEGRHLTSVHGAQLATTLLGDGAGAQRPAAATAGALTDANRILREMLLGYVRLRAKLLFLNAGTTHYIAALTPWGRTHVLESISAFLCGLSGVVLPASSAAVDEKGAAVASATAAATTTTAAAAAAALLSSRDTAVCVTAAHSAVSDFVGTWGVQLWIAMCDEARQRMEAQQLVEVRRTQRLCLGPSACQPGRHPDDGAGAAGGVGSLRCSDDAGRSPSRGRHSVASTELDEVASYATSAVWPPRSPTGLNGSGADGNRGGAGSGDPPIARRRGRGMDLKRVLQQAQTRRHRTADVKAPRRGVTAGRVGAVHASEGDGISGAARAGHRAGAELSSVDDDDDDSDGTARATFPDRQTTSHAAPFGGRPAATRFSRSAQLHQAAAAPDDGFPSLLYLMPRRSRFTMQDRVAAAVQQQLFTRFSSDVQAYLSNLLREEDASEAAAAAAKDPRAALKEKKRRKRRSEVAGTTSAGRGADVEDAVVPLPPTVLARMVYLLEMSYAALEGRGGTAAAAVPGTGAAAMSSDGPGGADAQHRGPLMETGLTTATGEEVGGAAVGEAKGEFESVASTTVAAPASPALLSIAAARKGFHGFLATVEKRAALTLAQALHGLVQQGSTAVPPAAPLQAVDTILNMASLLNSKDMFVLLLKGYLAPQVMMCRTLSELAVESQVVGRLAYRLGAAVAAPCLTLLRDLRLAMSEPHSVASPLRPSGAVAGFPDERELNDAYVKLQRDRGDERGVGDGETTADGAQLVATRDAETLAAVSPLRHGAFGLIHRVRVLCHAWWHPHTAVLLPSRRLRQLWERHRLLDERIVDAVLRVEWQYDGHVEPFAGYGQCATPACDGDRVRQPPQDGGVASMRSSLSDVPMPSRPRRSDVHEHASALAAAGTQLRAVAAAAVARGLSSALGNAVRRTGRQAGDFGYHDSDNESEDYSEAYGGLLTLSTLQQYRNAYAPSNSSFRGSNLSSIGGHGGGGGEHWEHSDGGQSTIADDRASTTVPPGGQLERRRLRWPLGDGQLIFYLYSKGASGASRSISRAVQVSGPPLTLLVCQLLDRASEQLYTFDALHKALAVDASKPLLAHLLHELVKANLVVRSVAAGTRQLTYRLRDDVHELCHGRITIDVRAAAQQQWVARTTAMSDADADDNSLDGSVRDAASPASPVRASHAFPKVSLPTLDHAAPLGGTAKSMTTAMTTGAAAGEEPSSPTYSADRAHKVKVSVVRIMKAERVLSHHELLERVALTLENQFVVTPGQLKRCVAHLIEKEFLTRGEQGEYMFVS</sequence>
<feature type="compositionally biased region" description="Gly residues" evidence="1">
    <location>
        <begin position="783"/>
        <end position="796"/>
    </location>
</feature>
<feature type="compositionally biased region" description="Acidic residues" evidence="1">
    <location>
        <begin position="867"/>
        <end position="876"/>
    </location>
</feature>
<feature type="compositionally biased region" description="Low complexity" evidence="1">
    <location>
        <begin position="239"/>
        <end position="253"/>
    </location>
</feature>
<dbReference type="Pfam" id="PF10557">
    <property type="entry name" value="Cullin_Nedd8"/>
    <property type="match status" value="1"/>
</dbReference>
<feature type="region of interest" description="Disordered" evidence="1">
    <location>
        <begin position="1377"/>
        <end position="1411"/>
    </location>
</feature>
<evidence type="ECO:0000256" key="1">
    <source>
        <dbReference type="SAM" id="MobiDB-lite"/>
    </source>
</evidence>
<dbReference type="Proteomes" id="UP001430356">
    <property type="component" value="Unassembled WGS sequence"/>
</dbReference>
<gene>
    <name evidence="3" type="ORF">NESM_000044700</name>
</gene>
<accession>A0AAW0F467</accession>
<feature type="region of interest" description="Disordered" evidence="1">
    <location>
        <begin position="1669"/>
        <end position="1694"/>
    </location>
</feature>
<organism evidence="3 4">
    <name type="scientific">Novymonas esmeraldas</name>
    <dbReference type="NCBI Taxonomy" id="1808958"/>
    <lineage>
        <taxon>Eukaryota</taxon>
        <taxon>Discoba</taxon>
        <taxon>Euglenozoa</taxon>
        <taxon>Kinetoplastea</taxon>
        <taxon>Metakinetoplastina</taxon>
        <taxon>Trypanosomatida</taxon>
        <taxon>Trypanosomatidae</taxon>
        <taxon>Novymonas</taxon>
    </lineage>
</organism>
<feature type="compositionally biased region" description="Low complexity" evidence="1">
    <location>
        <begin position="1487"/>
        <end position="1499"/>
    </location>
</feature>
<keyword evidence="4" id="KW-1185">Reference proteome</keyword>
<feature type="region of interest" description="Disordered" evidence="1">
    <location>
        <begin position="974"/>
        <end position="1003"/>
    </location>
</feature>
<evidence type="ECO:0000259" key="2">
    <source>
        <dbReference type="SMART" id="SM00884"/>
    </source>
</evidence>
<feature type="compositionally biased region" description="Pro residues" evidence="1">
    <location>
        <begin position="486"/>
        <end position="495"/>
    </location>
</feature>
<dbReference type="SUPFAM" id="SSF75632">
    <property type="entry name" value="Cullin homology domain"/>
    <property type="match status" value="1"/>
</dbReference>
<feature type="region of interest" description="Disordered" evidence="1">
    <location>
        <begin position="229"/>
        <end position="253"/>
    </location>
</feature>
<dbReference type="SMART" id="SM00884">
    <property type="entry name" value="Cullin_Nedd8"/>
    <property type="match status" value="1"/>
</dbReference>